<dbReference type="Proteomes" id="UP000324832">
    <property type="component" value="Unassembled WGS sequence"/>
</dbReference>
<dbReference type="AlphaFoldDB" id="A0A5E4QEV1"/>
<gene>
    <name evidence="2" type="ORF">LSINAPIS_LOCUS8201</name>
</gene>
<organism evidence="2 3">
    <name type="scientific">Leptidea sinapis</name>
    <dbReference type="NCBI Taxonomy" id="189913"/>
    <lineage>
        <taxon>Eukaryota</taxon>
        <taxon>Metazoa</taxon>
        <taxon>Ecdysozoa</taxon>
        <taxon>Arthropoda</taxon>
        <taxon>Hexapoda</taxon>
        <taxon>Insecta</taxon>
        <taxon>Pterygota</taxon>
        <taxon>Neoptera</taxon>
        <taxon>Endopterygota</taxon>
        <taxon>Lepidoptera</taxon>
        <taxon>Glossata</taxon>
        <taxon>Ditrysia</taxon>
        <taxon>Papilionoidea</taxon>
        <taxon>Pieridae</taxon>
        <taxon>Dismorphiinae</taxon>
        <taxon>Leptidea</taxon>
    </lineage>
</organism>
<reference evidence="2 3" key="1">
    <citation type="submission" date="2017-07" db="EMBL/GenBank/DDBJ databases">
        <authorList>
            <person name="Talla V."/>
            <person name="Backstrom N."/>
        </authorList>
    </citation>
    <scope>NUCLEOTIDE SEQUENCE [LARGE SCALE GENOMIC DNA]</scope>
</reference>
<keyword evidence="3" id="KW-1185">Reference proteome</keyword>
<name>A0A5E4QEV1_9NEOP</name>
<feature type="chain" id="PRO_5022974953" evidence="1">
    <location>
        <begin position="20"/>
        <end position="84"/>
    </location>
</feature>
<dbReference type="EMBL" id="FZQP02002890">
    <property type="protein sequence ID" value="VVC96785.1"/>
    <property type="molecule type" value="Genomic_DNA"/>
</dbReference>
<evidence type="ECO:0000256" key="1">
    <source>
        <dbReference type="SAM" id="SignalP"/>
    </source>
</evidence>
<evidence type="ECO:0000313" key="3">
    <source>
        <dbReference type="Proteomes" id="UP000324832"/>
    </source>
</evidence>
<sequence length="84" mass="9824">MKFVYIFTLLMITMINVEAQVPYDYIPIGRAARRDLPKPHPSDVNMSRFIPFRSRFPIDLVGDWAVRIREGCSLHGDWPPAHQR</sequence>
<keyword evidence="1" id="KW-0732">Signal</keyword>
<feature type="signal peptide" evidence="1">
    <location>
        <begin position="1"/>
        <end position="19"/>
    </location>
</feature>
<accession>A0A5E4QEV1</accession>
<protein>
    <submittedName>
        <fullName evidence="2">Uncharacterized protein</fullName>
    </submittedName>
</protein>
<proteinExistence type="predicted"/>
<evidence type="ECO:0000313" key="2">
    <source>
        <dbReference type="EMBL" id="VVC96785.1"/>
    </source>
</evidence>